<dbReference type="EMBL" id="CADEAL010003235">
    <property type="protein sequence ID" value="CAB1443956.1"/>
    <property type="molecule type" value="Genomic_DNA"/>
</dbReference>
<gene>
    <name evidence="2" type="ORF">PLEPLA_LOCUS31672</name>
</gene>
<feature type="region of interest" description="Disordered" evidence="1">
    <location>
        <begin position="91"/>
        <end position="140"/>
    </location>
</feature>
<dbReference type="AlphaFoldDB" id="A0A9N7V4J1"/>
<reference evidence="2" key="1">
    <citation type="submission" date="2020-03" db="EMBL/GenBank/DDBJ databases">
        <authorList>
            <person name="Weist P."/>
        </authorList>
    </citation>
    <scope>NUCLEOTIDE SEQUENCE</scope>
</reference>
<keyword evidence="3" id="KW-1185">Reference proteome</keyword>
<feature type="compositionally biased region" description="Basic and acidic residues" evidence="1">
    <location>
        <begin position="1"/>
        <end position="11"/>
    </location>
</feature>
<comment type="caution">
    <text evidence="2">The sequence shown here is derived from an EMBL/GenBank/DDBJ whole genome shotgun (WGS) entry which is preliminary data.</text>
</comment>
<dbReference type="Proteomes" id="UP001153269">
    <property type="component" value="Unassembled WGS sequence"/>
</dbReference>
<feature type="compositionally biased region" description="Polar residues" evidence="1">
    <location>
        <begin position="115"/>
        <end position="124"/>
    </location>
</feature>
<organism evidence="2 3">
    <name type="scientific">Pleuronectes platessa</name>
    <name type="common">European plaice</name>
    <dbReference type="NCBI Taxonomy" id="8262"/>
    <lineage>
        <taxon>Eukaryota</taxon>
        <taxon>Metazoa</taxon>
        <taxon>Chordata</taxon>
        <taxon>Craniata</taxon>
        <taxon>Vertebrata</taxon>
        <taxon>Euteleostomi</taxon>
        <taxon>Actinopterygii</taxon>
        <taxon>Neopterygii</taxon>
        <taxon>Teleostei</taxon>
        <taxon>Neoteleostei</taxon>
        <taxon>Acanthomorphata</taxon>
        <taxon>Carangaria</taxon>
        <taxon>Pleuronectiformes</taxon>
        <taxon>Pleuronectoidei</taxon>
        <taxon>Pleuronectidae</taxon>
        <taxon>Pleuronectes</taxon>
    </lineage>
</organism>
<protein>
    <submittedName>
        <fullName evidence="2">Uncharacterized protein</fullName>
    </submittedName>
</protein>
<accession>A0A9N7V4J1</accession>
<name>A0A9N7V4J1_PLEPL</name>
<feature type="region of interest" description="Disordered" evidence="1">
    <location>
        <begin position="1"/>
        <end position="49"/>
    </location>
</feature>
<feature type="compositionally biased region" description="Basic and acidic residues" evidence="1">
    <location>
        <begin position="39"/>
        <end position="49"/>
    </location>
</feature>
<evidence type="ECO:0000313" key="3">
    <source>
        <dbReference type="Proteomes" id="UP001153269"/>
    </source>
</evidence>
<evidence type="ECO:0000256" key="1">
    <source>
        <dbReference type="SAM" id="MobiDB-lite"/>
    </source>
</evidence>
<sequence>MEGETEGRQIKVADCSEEDSEDGAQKRRAAVATSPGIQRGEKRAQGEVRMGEGQLSHFVSQVGAFQAASESWRGGPTQGRESMEVLGLTARGTERPAEECSSFCGPAHTAGPESDSGSLHQQNPIRDRAGGEKSGSTRAL</sequence>
<proteinExistence type="predicted"/>
<evidence type="ECO:0000313" key="2">
    <source>
        <dbReference type="EMBL" id="CAB1443956.1"/>
    </source>
</evidence>